<sequence>MKHLNMTSLLARIALERDDELLQLTAAMSDGKKTSGNPMAIRFKPAVGDFIILMSGRLGISAAALVNIMIEGVMRETLTPHQAAVTRIPERFWLLMDEYNLSSPEVAHLLADWNMSLGVLENRERTLGYMTPPLLEKLSEWFYVSTGWLSGKIVPPVRITVFPDWLDASRLLTCRIQEINPEDFIARPDLFFIRKKEQDDIFLFIRRYTTINDTRFRVVECAGRCSVSGESGKQFTLFLALCGLLFKAEVLSLVDTFIDSGNILDSMISGEVLPPAALREIQKPFHDSHGKYTQRIWSTEEREPFLNPDNFINDEWRKIAEDIISTRSI</sequence>
<organism evidence="1 2">
    <name type="scientific">Enterobacter cloacae subsp. cloacae (strain ATCC 13047 / DSM 30054 / NBRC 13535 / NCTC 10005 / WDCM 00083 / NCDC 279-56)</name>
    <dbReference type="NCBI Taxonomy" id="716541"/>
    <lineage>
        <taxon>Bacteria</taxon>
        <taxon>Pseudomonadati</taxon>
        <taxon>Pseudomonadota</taxon>
        <taxon>Gammaproteobacteria</taxon>
        <taxon>Enterobacterales</taxon>
        <taxon>Enterobacteriaceae</taxon>
        <taxon>Enterobacter</taxon>
        <taxon>Enterobacter cloacae complex</taxon>
    </lineage>
</organism>
<dbReference type="STRING" id="716541.ECL_00528"/>
<dbReference type="EnsemblBacteria" id="ADF60094">
    <property type="protein sequence ID" value="ADF60094"/>
    <property type="gene ID" value="ECL_00528"/>
</dbReference>
<dbReference type="EMBL" id="CP001918">
    <property type="protein sequence ID" value="ADF60094.1"/>
    <property type="molecule type" value="Genomic_DNA"/>
</dbReference>
<dbReference type="PATRIC" id="fig|716541.4.peg.798"/>
<dbReference type="Proteomes" id="UP000002363">
    <property type="component" value="Chromosome"/>
</dbReference>
<dbReference type="eggNOG" id="ENOG5032XEB">
    <property type="taxonomic scope" value="Bacteria"/>
</dbReference>
<protein>
    <recommendedName>
        <fullName evidence="3">Conjugal transfer protein TraE</fullName>
    </recommendedName>
</protein>
<gene>
    <name evidence="1" type="ordered locus">ECL_00528</name>
</gene>
<proteinExistence type="predicted"/>
<dbReference type="RefSeq" id="WP_013095249.1">
    <property type="nucleotide sequence ID" value="NC_014121.1"/>
</dbReference>
<evidence type="ECO:0000313" key="2">
    <source>
        <dbReference type="Proteomes" id="UP000002363"/>
    </source>
</evidence>
<accession>A0A0H3CEQ9</accession>
<name>A0A0H3CEQ9_ENTCC</name>
<dbReference type="OrthoDB" id="6420659at2"/>
<evidence type="ECO:0000313" key="1">
    <source>
        <dbReference type="EMBL" id="ADF60094.1"/>
    </source>
</evidence>
<dbReference type="KEGG" id="enc:ECL_00528"/>
<dbReference type="HOGENOM" id="CLU_962353_0_0_6"/>
<dbReference type="AlphaFoldDB" id="A0A0H3CEQ9"/>
<reference evidence="1 2" key="1">
    <citation type="journal article" date="2010" name="J. Bacteriol.">
        <title>Complete genome sequence of Enterobacter cloacae subsp. cloacae type strain ATCC 13047.</title>
        <authorList>
            <person name="Ren Y."/>
            <person name="Ren Y."/>
            <person name="Zhou Z."/>
            <person name="Guo X."/>
            <person name="Li Y."/>
            <person name="Feng L."/>
            <person name="Wang L."/>
        </authorList>
    </citation>
    <scope>NUCLEOTIDE SEQUENCE [LARGE SCALE GENOMIC DNA]</scope>
    <source>
        <strain evidence="2">ATCC 13047 / DSM 30054 / NBRC 13535 / NCTC 10005 / WDCM 00083 / NCDC 279-56</strain>
    </source>
</reference>
<evidence type="ECO:0008006" key="3">
    <source>
        <dbReference type="Google" id="ProtNLM"/>
    </source>
</evidence>
<keyword evidence="2" id="KW-1185">Reference proteome</keyword>